<name>A0ABR1IYD7_9AGAR</name>
<comment type="caution">
    <text evidence="1">The sequence shown here is derived from an EMBL/GenBank/DDBJ whole genome shotgun (WGS) entry which is preliminary data.</text>
</comment>
<reference evidence="1 2" key="1">
    <citation type="submission" date="2024-01" db="EMBL/GenBank/DDBJ databases">
        <title>A draft genome for the cacao thread blight pathogen Marasmiellus scandens.</title>
        <authorList>
            <person name="Baruah I.K."/>
            <person name="Leung J."/>
            <person name="Bukari Y."/>
            <person name="Amoako-Attah I."/>
            <person name="Meinhardt L.W."/>
            <person name="Bailey B.A."/>
            <person name="Cohen S.P."/>
        </authorList>
    </citation>
    <scope>NUCLEOTIDE SEQUENCE [LARGE SCALE GENOMIC DNA]</scope>
    <source>
        <strain evidence="1 2">GH-19</strain>
    </source>
</reference>
<gene>
    <name evidence="1" type="ORF">VKT23_016002</name>
</gene>
<evidence type="ECO:0000313" key="2">
    <source>
        <dbReference type="Proteomes" id="UP001498398"/>
    </source>
</evidence>
<dbReference type="Proteomes" id="UP001498398">
    <property type="component" value="Unassembled WGS sequence"/>
</dbReference>
<sequence length="95" mass="10602">MAHLDRHRELPYTPGKAQSPHWSVFPNPLIIGQGTTRGIWDHSRYGFLNMKLLKAKYFEVIIARHFTASFVAGRLSHTIGVSSAQCTSLVHISGS</sequence>
<evidence type="ECO:0000313" key="1">
    <source>
        <dbReference type="EMBL" id="KAK7442755.1"/>
    </source>
</evidence>
<protein>
    <submittedName>
        <fullName evidence="1">Uncharacterized protein</fullName>
    </submittedName>
</protein>
<proteinExistence type="predicted"/>
<accession>A0ABR1IYD7</accession>
<organism evidence="1 2">
    <name type="scientific">Marasmiellus scandens</name>
    <dbReference type="NCBI Taxonomy" id="2682957"/>
    <lineage>
        <taxon>Eukaryota</taxon>
        <taxon>Fungi</taxon>
        <taxon>Dikarya</taxon>
        <taxon>Basidiomycota</taxon>
        <taxon>Agaricomycotina</taxon>
        <taxon>Agaricomycetes</taxon>
        <taxon>Agaricomycetidae</taxon>
        <taxon>Agaricales</taxon>
        <taxon>Marasmiineae</taxon>
        <taxon>Omphalotaceae</taxon>
        <taxon>Marasmiellus</taxon>
    </lineage>
</organism>
<dbReference type="EMBL" id="JBANRG010000057">
    <property type="protein sequence ID" value="KAK7442755.1"/>
    <property type="molecule type" value="Genomic_DNA"/>
</dbReference>
<keyword evidence="2" id="KW-1185">Reference proteome</keyword>